<evidence type="ECO:0000313" key="3">
    <source>
        <dbReference type="Proteomes" id="UP000095287"/>
    </source>
</evidence>
<keyword evidence="2" id="KW-1133">Transmembrane helix</keyword>
<dbReference type="InterPro" id="IPR004344">
    <property type="entry name" value="TTL/TTLL_fam"/>
</dbReference>
<dbReference type="Gene3D" id="3.30.470.20">
    <property type="entry name" value="ATP-grasp fold, B domain"/>
    <property type="match status" value="1"/>
</dbReference>
<keyword evidence="3" id="KW-1185">Reference proteome</keyword>
<reference evidence="4" key="1">
    <citation type="submission" date="2016-11" db="UniProtKB">
        <authorList>
            <consortium name="WormBaseParasite"/>
        </authorList>
    </citation>
    <scope>IDENTIFICATION</scope>
</reference>
<dbReference type="PANTHER" id="PTHR47113:SF1">
    <property type="entry name" value="LD09343P"/>
    <property type="match status" value="1"/>
</dbReference>
<dbReference type="AlphaFoldDB" id="A0A1I8AM10"/>
<dbReference type="Pfam" id="PF03133">
    <property type="entry name" value="TTL"/>
    <property type="match status" value="1"/>
</dbReference>
<dbReference type="WBParaSite" id="L893_g6987.t1">
    <property type="protein sequence ID" value="L893_g6987.t1"/>
    <property type="gene ID" value="L893_g6987"/>
</dbReference>
<evidence type="ECO:0000313" key="4">
    <source>
        <dbReference type="WBParaSite" id="L893_g6987.t1"/>
    </source>
</evidence>
<organism evidence="3 4">
    <name type="scientific">Steinernema glaseri</name>
    <dbReference type="NCBI Taxonomy" id="37863"/>
    <lineage>
        <taxon>Eukaryota</taxon>
        <taxon>Metazoa</taxon>
        <taxon>Ecdysozoa</taxon>
        <taxon>Nematoda</taxon>
        <taxon>Chromadorea</taxon>
        <taxon>Rhabditida</taxon>
        <taxon>Tylenchina</taxon>
        <taxon>Panagrolaimomorpha</taxon>
        <taxon>Strongyloidoidea</taxon>
        <taxon>Steinernematidae</taxon>
        <taxon>Steinernema</taxon>
    </lineage>
</organism>
<dbReference type="InterPro" id="IPR053317">
    <property type="entry name" value="Tubulin_polyglutamylase"/>
</dbReference>
<protein>
    <submittedName>
        <fullName evidence="4">Tubulin polyglutamylase TTLL4</fullName>
    </submittedName>
</protein>
<proteinExistence type="inferred from homology"/>
<name>A0A1I8AM10_9BILA</name>
<dbReference type="PANTHER" id="PTHR47113">
    <property type="entry name" value="LD09343P"/>
    <property type="match status" value="1"/>
</dbReference>
<comment type="similarity">
    <text evidence="1">Belongs to the tubulin--tyrosine ligase family.</text>
</comment>
<accession>A0A1I8AM10</accession>
<dbReference type="GO" id="GO:0019098">
    <property type="term" value="P:reproductive behavior"/>
    <property type="evidence" value="ECO:0007669"/>
    <property type="project" value="UniProtKB-ARBA"/>
</dbReference>
<feature type="transmembrane region" description="Helical" evidence="2">
    <location>
        <begin position="12"/>
        <end position="33"/>
    </location>
</feature>
<evidence type="ECO:0000256" key="1">
    <source>
        <dbReference type="ARBA" id="ARBA00006820"/>
    </source>
</evidence>
<dbReference type="Proteomes" id="UP000095287">
    <property type="component" value="Unplaced"/>
</dbReference>
<keyword evidence="2" id="KW-0812">Transmembrane</keyword>
<dbReference type="SUPFAM" id="SSF56059">
    <property type="entry name" value="Glutathione synthetase ATP-binding domain-like"/>
    <property type="match status" value="1"/>
</dbReference>
<evidence type="ECO:0000256" key="2">
    <source>
        <dbReference type="SAM" id="Phobius"/>
    </source>
</evidence>
<dbReference type="PROSITE" id="PS51221">
    <property type="entry name" value="TTL"/>
    <property type="match status" value="1"/>
</dbReference>
<keyword evidence="2" id="KW-0472">Membrane</keyword>
<sequence>MVSLRGWPRPTTWTVLLVLLLGVGLISVDIYVLRQMQAELLDRKSGGSKEGQVGSGERSTQPVAWVNGKNMKTGYLSHVIEVLDRLGYKIVTGNQTLNCGWDVLWNHEYPFNLKMIKPHIAHLRQHQKVNHVPGSGYYTSKVSLATANVSDGIPPAFKLPEKREDFEAFAKAHSDFLWVQKSNKHRGIQIRKVSELDLDQKDSFVQQYISNPLLIDKRKFDIGIYTVITSILPLRVYIYEGDALLRFCPQNYHPFDEKVPDKYVVGDDYTPTWEMPSLKKYYVDQSMTFRESLNAYLQAQGKDPEKIWSGIRETIRQVFESQQHDMAVALKKHKFKHGFFELSRFDFVVDSELRPYLMEANMSPNLSSGHFKPNKLLYEQVLFNIFSLVGVARHVHGHLPREDLHNNDIIDMQVSDRDLRVLGNECVEGGDCFQNCKAMLKCRLCEQCILEEDRAELVQAYLEHVSKGAMRRILPSRTIRFPKIALTQIDRLQTIWFDRKCKLDSAWCH</sequence>